<reference evidence="3 4" key="1">
    <citation type="submission" date="2020-03" db="EMBL/GenBank/DDBJ databases">
        <title>WGS of the type strain of Planosporangium spp.</title>
        <authorList>
            <person name="Thawai C."/>
        </authorList>
    </citation>
    <scope>NUCLEOTIDE SEQUENCE [LARGE SCALE GENOMIC DNA]</scope>
    <source>
        <strain evidence="3 4">TBRC 5610</strain>
    </source>
</reference>
<keyword evidence="1" id="KW-0238">DNA-binding</keyword>
<dbReference type="SMART" id="SM00862">
    <property type="entry name" value="Trans_reg_C"/>
    <property type="match status" value="1"/>
</dbReference>
<protein>
    <submittedName>
        <fullName evidence="3">Transcriptional regulator</fullName>
    </submittedName>
</protein>
<gene>
    <name evidence="3" type="ORF">HC031_21485</name>
</gene>
<comment type="caution">
    <text evidence="3">The sequence shown here is derived from an EMBL/GenBank/DDBJ whole genome shotgun (WGS) entry which is preliminary data.</text>
</comment>
<organism evidence="3 4">
    <name type="scientific">Planosporangium thailandense</name>
    <dbReference type="NCBI Taxonomy" id="765197"/>
    <lineage>
        <taxon>Bacteria</taxon>
        <taxon>Bacillati</taxon>
        <taxon>Actinomycetota</taxon>
        <taxon>Actinomycetes</taxon>
        <taxon>Micromonosporales</taxon>
        <taxon>Micromonosporaceae</taxon>
        <taxon>Planosporangium</taxon>
    </lineage>
</organism>
<accession>A0ABX0Y1N5</accession>
<sequence>MAGAVPPASTNPWLALQAGVDPAERVGVVRRAHEAFVRSGAVGGPVRGVVTESWRRSARAGVDPDTVGAPVDLTDADLEEYRAAHPLSAVVPVLREVLGGAYAAGDQIMAVSDAAGRLLWVEGHLGALRRAEMMNFVAGAWWDEPHIGTNAPGTALAVDHAVQIFASEHFSRAAQAWTCSAAPIHDPATGRLLGAVDITGGDQVANPHSLALVRAAARLAETYLAQYPPAAGPAVNLTALGRDEATVTGNGRRLVLSRRHSEIVALLACHPDGLTGDQLGLELYGDELNPVTLRAELSRLRAILGPHVLGSRPYRLRVAVDTDFGTVSRLLAAGALREALAAYRGPLLPGSQAPGVAAVRSRLEHELRASVLAAGDVSILDAWARTPSGSDDLVVWEALADRLPAGSPRRALASARVRDLMVDYGLLGGPGHLHATSLQRRRR</sequence>
<proteinExistence type="predicted"/>
<dbReference type="InterPro" id="IPR003018">
    <property type="entry name" value="GAF"/>
</dbReference>
<dbReference type="Pfam" id="PF01590">
    <property type="entry name" value="GAF"/>
    <property type="match status" value="1"/>
</dbReference>
<evidence type="ECO:0000313" key="3">
    <source>
        <dbReference type="EMBL" id="NJC72269.1"/>
    </source>
</evidence>
<dbReference type="InterPro" id="IPR001867">
    <property type="entry name" value="OmpR/PhoB-type_DNA-bd"/>
</dbReference>
<evidence type="ECO:0000256" key="1">
    <source>
        <dbReference type="ARBA" id="ARBA00023125"/>
    </source>
</evidence>
<dbReference type="RefSeq" id="WP_167927182.1">
    <property type="nucleotide sequence ID" value="NZ_JAATVY010000017.1"/>
</dbReference>
<evidence type="ECO:0000259" key="2">
    <source>
        <dbReference type="SMART" id="SM00862"/>
    </source>
</evidence>
<feature type="domain" description="OmpR/PhoB-type" evidence="2">
    <location>
        <begin position="251"/>
        <end position="316"/>
    </location>
</feature>
<dbReference type="Gene3D" id="3.30.450.40">
    <property type="match status" value="1"/>
</dbReference>
<dbReference type="EMBL" id="JAATVY010000017">
    <property type="protein sequence ID" value="NJC72269.1"/>
    <property type="molecule type" value="Genomic_DNA"/>
</dbReference>
<dbReference type="InterPro" id="IPR029016">
    <property type="entry name" value="GAF-like_dom_sf"/>
</dbReference>
<evidence type="ECO:0000313" key="4">
    <source>
        <dbReference type="Proteomes" id="UP000722989"/>
    </source>
</evidence>
<name>A0ABX0Y1N5_9ACTN</name>
<dbReference type="Proteomes" id="UP000722989">
    <property type="component" value="Unassembled WGS sequence"/>
</dbReference>
<keyword evidence="4" id="KW-1185">Reference proteome</keyword>